<dbReference type="AlphaFoldDB" id="A0A1U7PTE3"/>
<dbReference type="Pfam" id="PF12363">
    <property type="entry name" value="Phage_TAC_12"/>
    <property type="match status" value="1"/>
</dbReference>
<reference evidence="2" key="1">
    <citation type="submission" date="2017-01" db="EMBL/GenBank/DDBJ databases">
        <authorList>
            <person name="Varghese N."/>
            <person name="Submissions S."/>
        </authorList>
    </citation>
    <scope>NUCLEOTIDE SEQUENCE [LARGE SCALE GENOMIC DNA]</scope>
    <source>
        <strain evidence="2">MNA4</strain>
    </source>
</reference>
<accession>A0A1U7PTE3</accession>
<proteinExistence type="predicted"/>
<protein>
    <submittedName>
        <fullName evidence="1">Phage tail assembly chaperone protein, TAC</fullName>
    </submittedName>
</protein>
<dbReference type="Proteomes" id="UP000187550">
    <property type="component" value="Unassembled WGS sequence"/>
</dbReference>
<evidence type="ECO:0000313" key="2">
    <source>
        <dbReference type="Proteomes" id="UP000187550"/>
    </source>
</evidence>
<dbReference type="EMBL" id="FTPL01000004">
    <property type="protein sequence ID" value="SIT91719.1"/>
    <property type="molecule type" value="Genomic_DNA"/>
</dbReference>
<dbReference type="InterPro" id="IPR024410">
    <property type="entry name" value="Phage_TAC_12"/>
</dbReference>
<dbReference type="RefSeq" id="WP_076759648.1">
    <property type="nucleotide sequence ID" value="NZ_FTPL01000004.1"/>
</dbReference>
<dbReference type="STRING" id="550447.SAMN05428946_2728"/>
<organism evidence="1 2">
    <name type="scientific">Edaphobacillus lindanitolerans</name>
    <dbReference type="NCBI Taxonomy" id="550447"/>
    <lineage>
        <taxon>Bacteria</taxon>
        <taxon>Bacillati</taxon>
        <taxon>Bacillota</taxon>
        <taxon>Bacilli</taxon>
        <taxon>Bacillales</taxon>
        <taxon>Bacillaceae</taxon>
        <taxon>Edaphobacillus</taxon>
    </lineage>
</organism>
<dbReference type="OrthoDB" id="2067392at2"/>
<keyword evidence="2" id="KW-1185">Reference proteome</keyword>
<name>A0A1U7PTE3_9BACI</name>
<evidence type="ECO:0000313" key="1">
    <source>
        <dbReference type="EMBL" id="SIT91719.1"/>
    </source>
</evidence>
<gene>
    <name evidence="1" type="ORF">SAMN05428946_2728</name>
</gene>
<sequence length="130" mass="15094">MNFAINGKDYELRFGMLFLKEMDEHYKMKVNGQVEFSMGMKFALPYLKTGNLPALHNTLCAALKHHKEIKPFQVEREIERIAEEDAENETDNLGELFEELLEEMGKQPLLKKEFSQLQKTEKEVAEQGNA</sequence>